<dbReference type="Pfam" id="PF00646">
    <property type="entry name" value="F-box"/>
    <property type="match status" value="1"/>
</dbReference>
<evidence type="ECO:0000259" key="3">
    <source>
        <dbReference type="Pfam" id="PF23635"/>
    </source>
</evidence>
<evidence type="ECO:0008006" key="6">
    <source>
        <dbReference type="Google" id="ProtNLM"/>
    </source>
</evidence>
<dbReference type="AlphaFoldDB" id="A0A4V6DAQ3"/>
<dbReference type="SUPFAM" id="SSF50965">
    <property type="entry name" value="Galactose oxidase, central domain"/>
    <property type="match status" value="1"/>
</dbReference>
<keyword evidence="5" id="KW-1185">Reference proteome</keyword>
<evidence type="ECO:0000313" key="4">
    <source>
        <dbReference type="EMBL" id="TKW30266.1"/>
    </source>
</evidence>
<accession>A0A4V6DAQ3</accession>
<dbReference type="SUPFAM" id="SSF81383">
    <property type="entry name" value="F-box domain"/>
    <property type="match status" value="1"/>
</dbReference>
<dbReference type="Pfam" id="PF23635">
    <property type="entry name" value="Beta-prop_AT5G49610-like"/>
    <property type="match status" value="1"/>
</dbReference>
<feature type="domain" description="F-box protein AT5G49610-like beta-propeller" evidence="3">
    <location>
        <begin position="105"/>
        <end position="317"/>
    </location>
</feature>
<feature type="region of interest" description="Disordered" evidence="1">
    <location>
        <begin position="1"/>
        <end position="26"/>
    </location>
</feature>
<dbReference type="Proteomes" id="UP000298652">
    <property type="component" value="Chromosome 2"/>
</dbReference>
<dbReference type="EMBL" id="CM016553">
    <property type="protein sequence ID" value="TKW30266.1"/>
    <property type="molecule type" value="Genomic_DNA"/>
</dbReference>
<protein>
    <recommendedName>
        <fullName evidence="6">F-box domain-containing protein</fullName>
    </recommendedName>
</protein>
<dbReference type="PANTHER" id="PTHR32133:SF409">
    <property type="entry name" value="F-BOX DOMAIN-CONTAINING PROTEIN"/>
    <property type="match status" value="1"/>
</dbReference>
<sequence>MSQPEARRRRRSREPRREEPRSPQQLVEDTVGEIVLRLPPDDPALLVRASAVNKTWRRAVAEPSFPASYRAFHKKPPILGIFRTDAILIPTTSFCPAAAGYRDCQVLDCRHGRVLLENLDCGDIDVWNPITGDQYTLPEAPEDISLVCNGAVLCAAADDDCDHLACHTGPFLVALVGASAEGQIHACLYSSESGEWSGLTSIDLDYIAPDHFTTTCITVDVVPAALMENALYFIGDFGNEILKYEFDPEEPSLTAIDPPPGVETCCDGVVVMPEADGRLGFAYVEAHRLHMWSMQAGPDGNPQWEKRRVIPLELLLPPIRHASPYLTGFVHAINCIVVTTEDEVYTIELKSYKTRKICNKDMSYSGFLFTAFCIPDFAFVPPPPPGPPPPPPPAANED</sequence>
<gene>
    <name evidence="4" type="ORF">SEVIR_2G024300v2</name>
</gene>
<evidence type="ECO:0000313" key="5">
    <source>
        <dbReference type="Proteomes" id="UP000298652"/>
    </source>
</evidence>
<dbReference type="InterPro" id="IPR001810">
    <property type="entry name" value="F-box_dom"/>
</dbReference>
<dbReference type="InterPro" id="IPR056594">
    <property type="entry name" value="AT5G49610-like_b-prop"/>
</dbReference>
<feature type="domain" description="F-box" evidence="2">
    <location>
        <begin position="25"/>
        <end position="65"/>
    </location>
</feature>
<dbReference type="InterPro" id="IPR036047">
    <property type="entry name" value="F-box-like_dom_sf"/>
</dbReference>
<dbReference type="InterPro" id="IPR011043">
    <property type="entry name" value="Gal_Oxase/kelch_b-propeller"/>
</dbReference>
<dbReference type="PANTHER" id="PTHR32133">
    <property type="entry name" value="OS07G0120400 PROTEIN"/>
    <property type="match status" value="1"/>
</dbReference>
<evidence type="ECO:0000259" key="2">
    <source>
        <dbReference type="Pfam" id="PF00646"/>
    </source>
</evidence>
<dbReference type="Gramene" id="TKW30266">
    <property type="protein sequence ID" value="TKW30266"/>
    <property type="gene ID" value="SEVIR_2G024300v2"/>
</dbReference>
<dbReference type="OMA" id="FVHAINC"/>
<name>A0A4V6DAQ3_SETVI</name>
<proteinExistence type="predicted"/>
<reference evidence="4" key="1">
    <citation type="submission" date="2019-03" db="EMBL/GenBank/DDBJ databases">
        <title>WGS assembly of Setaria viridis.</title>
        <authorList>
            <person name="Huang P."/>
            <person name="Jenkins J."/>
            <person name="Grimwood J."/>
            <person name="Barry K."/>
            <person name="Healey A."/>
            <person name="Mamidi S."/>
            <person name="Sreedasyam A."/>
            <person name="Shu S."/>
            <person name="Feldman M."/>
            <person name="Wu J."/>
            <person name="Yu Y."/>
            <person name="Chen C."/>
            <person name="Johnson J."/>
            <person name="Rokhsar D."/>
            <person name="Baxter I."/>
            <person name="Schmutz J."/>
            <person name="Brutnell T."/>
            <person name="Kellogg E."/>
        </authorList>
    </citation>
    <scope>NUCLEOTIDE SEQUENCE [LARGE SCALE GENOMIC DNA]</scope>
</reference>
<organism evidence="4 5">
    <name type="scientific">Setaria viridis</name>
    <name type="common">Green bristlegrass</name>
    <name type="synonym">Setaria italica subsp. viridis</name>
    <dbReference type="NCBI Taxonomy" id="4556"/>
    <lineage>
        <taxon>Eukaryota</taxon>
        <taxon>Viridiplantae</taxon>
        <taxon>Streptophyta</taxon>
        <taxon>Embryophyta</taxon>
        <taxon>Tracheophyta</taxon>
        <taxon>Spermatophyta</taxon>
        <taxon>Magnoliopsida</taxon>
        <taxon>Liliopsida</taxon>
        <taxon>Poales</taxon>
        <taxon>Poaceae</taxon>
        <taxon>PACMAD clade</taxon>
        <taxon>Panicoideae</taxon>
        <taxon>Panicodae</taxon>
        <taxon>Paniceae</taxon>
        <taxon>Cenchrinae</taxon>
        <taxon>Setaria</taxon>
    </lineage>
</organism>
<evidence type="ECO:0000256" key="1">
    <source>
        <dbReference type="SAM" id="MobiDB-lite"/>
    </source>
</evidence>